<reference evidence="3" key="1">
    <citation type="submission" date="2009-10" db="EMBL/GenBank/DDBJ databases">
        <title>Diversity of trophic interactions inside an arsenic-rich microbial ecosystem.</title>
        <authorList>
            <person name="Bertin P.N."/>
            <person name="Heinrich-Salmeron A."/>
            <person name="Pelletier E."/>
            <person name="Goulhen-Chollet F."/>
            <person name="Arsene-Ploetze F."/>
            <person name="Gallien S."/>
            <person name="Calteau A."/>
            <person name="Vallenet D."/>
            <person name="Casiot C."/>
            <person name="Chane-Woon-Ming B."/>
            <person name="Giloteaux L."/>
            <person name="Barakat M."/>
            <person name="Bonnefoy V."/>
            <person name="Bruneel O."/>
            <person name="Chandler M."/>
            <person name="Cleiss J."/>
            <person name="Duran R."/>
            <person name="Elbaz-Poulichet F."/>
            <person name="Fonknechten N."/>
            <person name="Lauga B."/>
            <person name="Mornico D."/>
            <person name="Ortet P."/>
            <person name="Schaeffer C."/>
            <person name="Siguier P."/>
            <person name="Alexander Thil Smith A."/>
            <person name="Van Dorsselaer A."/>
            <person name="Weissenbach J."/>
            <person name="Medigue C."/>
            <person name="Le Paslier D."/>
        </authorList>
    </citation>
    <scope>NUCLEOTIDE SEQUENCE</scope>
</reference>
<feature type="transmembrane region" description="Helical" evidence="2">
    <location>
        <begin position="116"/>
        <end position="138"/>
    </location>
</feature>
<sequence>MSKRLDQGLKDSALQAIVGTPDARPRPDGPGSNRSRCQSIGDASGKQCMRCELCCVMNDESDRIKHLARIMVVFVLSCKLLIRHNGAKGLVFCCPPMIRCHSTPKNQERQLMQFRFIYTILFISIALAGCASTGVVPIDSDTYMISKQSAAGIFGTPNGVMADIYKEANAYCARTGKTIETVNAKISGAIPFVREGSATLQFKCVSK</sequence>
<evidence type="ECO:0000313" key="3">
    <source>
        <dbReference type="EMBL" id="CBH95692.1"/>
    </source>
</evidence>
<evidence type="ECO:0000256" key="1">
    <source>
        <dbReference type="SAM" id="MobiDB-lite"/>
    </source>
</evidence>
<keyword evidence="2" id="KW-1133">Transmembrane helix</keyword>
<protein>
    <submittedName>
        <fullName evidence="3">Uncharacterized protein</fullName>
    </submittedName>
</protein>
<proteinExistence type="predicted"/>
<gene>
    <name evidence="3" type="ORF">CARN2_1956</name>
</gene>
<evidence type="ECO:0000256" key="2">
    <source>
        <dbReference type="SAM" id="Phobius"/>
    </source>
</evidence>
<name>E6PL91_9ZZZZ</name>
<comment type="caution">
    <text evidence="3">The sequence shown here is derived from an EMBL/GenBank/DDBJ whole genome shotgun (WGS) entry which is preliminary data.</text>
</comment>
<keyword evidence="2" id="KW-0812">Transmembrane</keyword>
<accession>E6PL91</accession>
<keyword evidence="2" id="KW-0472">Membrane</keyword>
<feature type="region of interest" description="Disordered" evidence="1">
    <location>
        <begin position="16"/>
        <end position="38"/>
    </location>
</feature>
<dbReference type="AlphaFoldDB" id="E6PL91"/>
<organism evidence="3">
    <name type="scientific">mine drainage metagenome</name>
    <dbReference type="NCBI Taxonomy" id="410659"/>
    <lineage>
        <taxon>unclassified sequences</taxon>
        <taxon>metagenomes</taxon>
        <taxon>ecological metagenomes</taxon>
    </lineage>
</organism>
<dbReference type="EMBL" id="CABM01000008">
    <property type="protein sequence ID" value="CBH95692.1"/>
    <property type="molecule type" value="Genomic_DNA"/>
</dbReference>